<keyword evidence="2" id="KW-0805">Transcription regulation</keyword>
<dbReference type="InterPro" id="IPR050950">
    <property type="entry name" value="HTH-type_LysR_regulators"/>
</dbReference>
<accession>A0ABW5ADL4</accession>
<evidence type="ECO:0000313" key="9">
    <source>
        <dbReference type="Proteomes" id="UP001597314"/>
    </source>
</evidence>
<dbReference type="EMBL" id="JBHUIW010000002">
    <property type="protein sequence ID" value="MFD2180983.1"/>
    <property type="molecule type" value="Genomic_DNA"/>
</dbReference>
<evidence type="ECO:0000256" key="1">
    <source>
        <dbReference type="ARBA" id="ARBA00009437"/>
    </source>
</evidence>
<dbReference type="PANTHER" id="PTHR30419">
    <property type="entry name" value="HTH-TYPE TRANSCRIPTIONAL REGULATOR YBHD"/>
    <property type="match status" value="1"/>
</dbReference>
<gene>
    <name evidence="8" type="ORF">ACFSOX_02360</name>
</gene>
<dbReference type="CDD" id="cd08440">
    <property type="entry name" value="PBP2_LTTR_like_4"/>
    <property type="match status" value="1"/>
</dbReference>
<feature type="region of interest" description="Disordered" evidence="5">
    <location>
        <begin position="322"/>
        <end position="356"/>
    </location>
</feature>
<evidence type="ECO:0000256" key="3">
    <source>
        <dbReference type="ARBA" id="ARBA00023125"/>
    </source>
</evidence>
<dbReference type="Pfam" id="PF03466">
    <property type="entry name" value="LysR_substrate"/>
    <property type="match status" value="1"/>
</dbReference>
<dbReference type="InterPro" id="IPR000847">
    <property type="entry name" value="LysR_HTH_N"/>
</dbReference>
<evidence type="ECO:0000256" key="4">
    <source>
        <dbReference type="ARBA" id="ARBA00023163"/>
    </source>
</evidence>
<comment type="similarity">
    <text evidence="1">Belongs to the LysR transcriptional regulatory family.</text>
</comment>
<evidence type="ECO:0000256" key="2">
    <source>
        <dbReference type="ARBA" id="ARBA00023015"/>
    </source>
</evidence>
<feature type="compositionally biased region" description="Low complexity" evidence="5">
    <location>
        <begin position="324"/>
        <end position="356"/>
    </location>
</feature>
<name>A0ABW5ADL4_9BRAD</name>
<organism evidence="8 9">
    <name type="scientific">Rhodoplanes azumiensis</name>
    <dbReference type="NCBI Taxonomy" id="1897628"/>
    <lineage>
        <taxon>Bacteria</taxon>
        <taxon>Pseudomonadati</taxon>
        <taxon>Pseudomonadota</taxon>
        <taxon>Alphaproteobacteria</taxon>
        <taxon>Hyphomicrobiales</taxon>
        <taxon>Nitrobacteraceae</taxon>
        <taxon>Rhodoplanes</taxon>
    </lineage>
</organism>
<dbReference type="PANTHER" id="PTHR30419:SF8">
    <property type="entry name" value="NITROGEN ASSIMILATION TRANSCRIPTIONAL ACTIVATOR-RELATED"/>
    <property type="match status" value="1"/>
</dbReference>
<evidence type="ECO:0000256" key="5">
    <source>
        <dbReference type="SAM" id="MobiDB-lite"/>
    </source>
</evidence>
<dbReference type="SUPFAM" id="SSF46785">
    <property type="entry name" value="Winged helix' DNA-binding domain"/>
    <property type="match status" value="1"/>
</dbReference>
<dbReference type="RefSeq" id="WP_378476181.1">
    <property type="nucleotide sequence ID" value="NZ_JBHUIW010000002.1"/>
</dbReference>
<keyword evidence="3" id="KW-0238">DNA-binding</keyword>
<keyword evidence="4" id="KW-0804">Transcription</keyword>
<dbReference type="InterPro" id="IPR036388">
    <property type="entry name" value="WH-like_DNA-bd_sf"/>
</dbReference>
<comment type="caution">
    <text evidence="8">The sequence shown here is derived from an EMBL/GenBank/DDBJ whole genome shotgun (WGS) entry which is preliminary data.</text>
</comment>
<evidence type="ECO:0000313" key="8">
    <source>
        <dbReference type="EMBL" id="MFD2180983.1"/>
    </source>
</evidence>
<dbReference type="PRINTS" id="PR00039">
    <property type="entry name" value="HTHLYSR"/>
</dbReference>
<dbReference type="SUPFAM" id="SSF53850">
    <property type="entry name" value="Periplasmic binding protein-like II"/>
    <property type="match status" value="1"/>
</dbReference>
<reference evidence="9" key="1">
    <citation type="journal article" date="2019" name="Int. J. Syst. Evol. Microbiol.">
        <title>The Global Catalogue of Microorganisms (GCM) 10K type strain sequencing project: providing services to taxonomists for standard genome sequencing and annotation.</title>
        <authorList>
            <consortium name="The Broad Institute Genomics Platform"/>
            <consortium name="The Broad Institute Genome Sequencing Center for Infectious Disease"/>
            <person name="Wu L."/>
            <person name="Ma J."/>
        </authorList>
    </citation>
    <scope>NUCLEOTIDE SEQUENCE [LARGE SCALE GENOMIC DNA]</scope>
    <source>
        <strain evidence="9">CGMCC 1.6774</strain>
    </source>
</reference>
<dbReference type="Gene3D" id="3.40.190.10">
    <property type="entry name" value="Periplasmic binding protein-like II"/>
    <property type="match status" value="2"/>
</dbReference>
<protein>
    <submittedName>
        <fullName evidence="8">LysR substrate-binding domain-containing protein</fullName>
    </submittedName>
</protein>
<feature type="domain" description="HTH lysR-type" evidence="6">
    <location>
        <begin position="8"/>
        <end position="66"/>
    </location>
</feature>
<sequence length="356" mass="37752">MNRNNVTIRQLRAFVLVADKGSFVAAAETLALSQPALSHSIQQLEEQIGSALFHRTTRSVKLTGLGMGFLPTARHLLRQIDTSIADIQEAAARKRGRVVVACLPSIAFRLMPAVIAGEASRLGLRVVVKDVNLTAITTAVLDGQADLGIGSFETAAPSLDGVVIGRDRFYGAFPKTHPLAQKPEVTWADLQGHPFIAMTLEHGIRNLIDNAIAPYNVRLSIASEVSNLVTIYGLLEQGVGITALPGLALPPGEHPLLVYRPLRDPVLERTIRVVWRHGIGLSPAARTIVKAITELISDGKVLDQDGGMTVAAPLSFADDPGASRIRGTGRPPAAGRGTVRDAGGAPRRAAGAITEV</sequence>
<dbReference type="Gene3D" id="1.10.10.10">
    <property type="entry name" value="Winged helix-like DNA-binding domain superfamily/Winged helix DNA-binding domain"/>
    <property type="match status" value="1"/>
</dbReference>
<dbReference type="Proteomes" id="UP001597314">
    <property type="component" value="Unassembled WGS sequence"/>
</dbReference>
<evidence type="ECO:0000259" key="6">
    <source>
        <dbReference type="Pfam" id="PF00126"/>
    </source>
</evidence>
<proteinExistence type="inferred from homology"/>
<dbReference type="InterPro" id="IPR036390">
    <property type="entry name" value="WH_DNA-bd_sf"/>
</dbReference>
<dbReference type="InterPro" id="IPR005119">
    <property type="entry name" value="LysR_subst-bd"/>
</dbReference>
<feature type="domain" description="LysR substrate-binding" evidence="7">
    <location>
        <begin position="93"/>
        <end position="294"/>
    </location>
</feature>
<keyword evidence="9" id="KW-1185">Reference proteome</keyword>
<dbReference type="Pfam" id="PF00126">
    <property type="entry name" value="HTH_1"/>
    <property type="match status" value="1"/>
</dbReference>
<evidence type="ECO:0000259" key="7">
    <source>
        <dbReference type="Pfam" id="PF03466"/>
    </source>
</evidence>